<dbReference type="InterPro" id="IPR019324">
    <property type="entry name" value="MPP6"/>
</dbReference>
<evidence type="ECO:0000313" key="2">
    <source>
        <dbReference type="EMBL" id="CAD9771134.1"/>
    </source>
</evidence>
<dbReference type="EMBL" id="HBHP01024400">
    <property type="protein sequence ID" value="CAD9771134.1"/>
    <property type="molecule type" value="Transcribed_RNA"/>
</dbReference>
<feature type="region of interest" description="Disordered" evidence="1">
    <location>
        <begin position="1"/>
        <end position="21"/>
    </location>
</feature>
<dbReference type="PANTHER" id="PTHR13582">
    <property type="entry name" value="M-PHASE PHOSPHOPROTEIN 6"/>
    <property type="match status" value="1"/>
</dbReference>
<proteinExistence type="predicted"/>
<feature type="region of interest" description="Disordered" evidence="1">
    <location>
        <begin position="122"/>
        <end position="186"/>
    </location>
</feature>
<accession>A0A7S2TWX5</accession>
<sequence>MAAEHEQKGANQKNSKLSGRLKAMKFMRRKAEAEERIKLEKERNRKRKAAQWTTDAADSGSSSLVIVDDDDPYATRFILGRRSFGGFNPNVEKINAEAMGKVRGKKMMKGAVSDAEMAQRYTKFVGMRGKKAEKYDKKRGSKGRASRASRDDPKPEKTSTPKRQKRKSSEVGRRKPKPFIRPKDTL</sequence>
<dbReference type="Pfam" id="PF10175">
    <property type="entry name" value="MPP6"/>
    <property type="match status" value="1"/>
</dbReference>
<dbReference type="PANTHER" id="PTHR13582:SF0">
    <property type="entry name" value="M-PHASE PHOSPHOPROTEIN 6"/>
    <property type="match status" value="1"/>
</dbReference>
<name>A0A7S2TWX5_9EUKA</name>
<dbReference type="AlphaFoldDB" id="A0A7S2TWX5"/>
<protein>
    <recommendedName>
        <fullName evidence="3">M-phase phosphoprotein 6</fullName>
    </recommendedName>
</protein>
<dbReference type="GO" id="GO:0000460">
    <property type="term" value="P:maturation of 5.8S rRNA"/>
    <property type="evidence" value="ECO:0007669"/>
    <property type="project" value="TreeGrafter"/>
</dbReference>
<feature type="region of interest" description="Disordered" evidence="1">
    <location>
        <begin position="40"/>
        <end position="65"/>
    </location>
</feature>
<feature type="compositionally biased region" description="Basic and acidic residues" evidence="1">
    <location>
        <begin position="148"/>
        <end position="159"/>
    </location>
</feature>
<evidence type="ECO:0008006" key="3">
    <source>
        <dbReference type="Google" id="ProtNLM"/>
    </source>
</evidence>
<evidence type="ECO:0000256" key="1">
    <source>
        <dbReference type="SAM" id="MobiDB-lite"/>
    </source>
</evidence>
<feature type="compositionally biased region" description="Polar residues" evidence="1">
    <location>
        <begin position="51"/>
        <end position="64"/>
    </location>
</feature>
<organism evidence="2">
    <name type="scientific">Lotharella oceanica</name>
    <dbReference type="NCBI Taxonomy" id="641309"/>
    <lineage>
        <taxon>Eukaryota</taxon>
        <taxon>Sar</taxon>
        <taxon>Rhizaria</taxon>
        <taxon>Cercozoa</taxon>
        <taxon>Chlorarachniophyceae</taxon>
        <taxon>Lotharella</taxon>
    </lineage>
</organism>
<reference evidence="2" key="1">
    <citation type="submission" date="2021-01" db="EMBL/GenBank/DDBJ databases">
        <authorList>
            <person name="Corre E."/>
            <person name="Pelletier E."/>
            <person name="Niang G."/>
            <person name="Scheremetjew M."/>
            <person name="Finn R."/>
            <person name="Kale V."/>
            <person name="Holt S."/>
            <person name="Cochrane G."/>
            <person name="Meng A."/>
            <person name="Brown T."/>
            <person name="Cohen L."/>
        </authorList>
    </citation>
    <scope>NUCLEOTIDE SEQUENCE</scope>
    <source>
        <strain evidence="2">CCMP622</strain>
    </source>
</reference>
<gene>
    <name evidence="2" type="ORF">LSP00402_LOCUS15124</name>
</gene>